<dbReference type="InterPro" id="IPR058031">
    <property type="entry name" value="AAA_lid_NorR"/>
</dbReference>
<dbReference type="GO" id="GO:0043565">
    <property type="term" value="F:sequence-specific DNA binding"/>
    <property type="evidence" value="ECO:0007669"/>
    <property type="project" value="InterPro"/>
</dbReference>
<dbReference type="Pfam" id="PF02954">
    <property type="entry name" value="HTH_8"/>
    <property type="match status" value="1"/>
</dbReference>
<dbReference type="PROSITE" id="PS50045">
    <property type="entry name" value="SIGMA54_INTERACT_4"/>
    <property type="match status" value="1"/>
</dbReference>
<keyword evidence="4" id="KW-0804">Transcription</keyword>
<keyword evidence="1" id="KW-0547">Nucleotide-binding</keyword>
<name>A0A644Z6I8_9ZZZZ</name>
<dbReference type="EMBL" id="VSSQ01007540">
    <property type="protein sequence ID" value="MPM36229.1"/>
    <property type="molecule type" value="Genomic_DNA"/>
</dbReference>
<dbReference type="Pfam" id="PF25601">
    <property type="entry name" value="AAA_lid_14"/>
    <property type="match status" value="1"/>
</dbReference>
<evidence type="ECO:0000259" key="5">
    <source>
        <dbReference type="PROSITE" id="PS50045"/>
    </source>
</evidence>
<dbReference type="GO" id="GO:0006355">
    <property type="term" value="P:regulation of DNA-templated transcription"/>
    <property type="evidence" value="ECO:0007669"/>
    <property type="project" value="InterPro"/>
</dbReference>
<comment type="caution">
    <text evidence="6">The sequence shown here is derived from an EMBL/GenBank/DDBJ whole genome shotgun (WGS) entry which is preliminary data.</text>
</comment>
<protein>
    <submittedName>
        <fullName evidence="6">Transcriptional regulatory protein ZraR</fullName>
    </submittedName>
</protein>
<sequence>MVAEHRFRADLYYRLNVVTIRIPSLRERREDIPLLTNHLTRVKSAKLSLPERTVSDRTMEYLKSYHWEGNIRQLENVVERAINIMEGEEEIILPRHLPKEITGFERDFRVELLSDTVARAEREAIMSAIEYCKGNKLKAAKLLGISRNALYDRLNRQKDDTKIRK</sequence>
<dbReference type="InterPro" id="IPR027417">
    <property type="entry name" value="P-loop_NTPase"/>
</dbReference>
<dbReference type="SUPFAM" id="SSF46689">
    <property type="entry name" value="Homeodomain-like"/>
    <property type="match status" value="1"/>
</dbReference>
<evidence type="ECO:0000256" key="3">
    <source>
        <dbReference type="ARBA" id="ARBA00023015"/>
    </source>
</evidence>
<evidence type="ECO:0000313" key="6">
    <source>
        <dbReference type="EMBL" id="MPM36229.1"/>
    </source>
</evidence>
<dbReference type="Gene3D" id="1.10.10.60">
    <property type="entry name" value="Homeodomain-like"/>
    <property type="match status" value="1"/>
</dbReference>
<organism evidence="6">
    <name type="scientific">bioreactor metagenome</name>
    <dbReference type="NCBI Taxonomy" id="1076179"/>
    <lineage>
        <taxon>unclassified sequences</taxon>
        <taxon>metagenomes</taxon>
        <taxon>ecological metagenomes</taxon>
    </lineage>
</organism>
<evidence type="ECO:0000256" key="1">
    <source>
        <dbReference type="ARBA" id="ARBA00022741"/>
    </source>
</evidence>
<evidence type="ECO:0000256" key="4">
    <source>
        <dbReference type="ARBA" id="ARBA00023163"/>
    </source>
</evidence>
<accession>A0A644Z6I8</accession>
<dbReference type="SUPFAM" id="SSF52540">
    <property type="entry name" value="P-loop containing nucleoside triphosphate hydrolases"/>
    <property type="match status" value="1"/>
</dbReference>
<keyword evidence="2" id="KW-0067">ATP-binding</keyword>
<dbReference type="InterPro" id="IPR002078">
    <property type="entry name" value="Sigma_54_int"/>
</dbReference>
<dbReference type="GO" id="GO:0005524">
    <property type="term" value="F:ATP binding"/>
    <property type="evidence" value="ECO:0007669"/>
    <property type="project" value="UniProtKB-KW"/>
</dbReference>
<dbReference type="InterPro" id="IPR009057">
    <property type="entry name" value="Homeodomain-like_sf"/>
</dbReference>
<gene>
    <name evidence="6" type="primary">zraR_19</name>
    <name evidence="6" type="ORF">SDC9_82824</name>
</gene>
<dbReference type="InterPro" id="IPR002197">
    <property type="entry name" value="HTH_Fis"/>
</dbReference>
<dbReference type="PRINTS" id="PR01590">
    <property type="entry name" value="HTHFIS"/>
</dbReference>
<proteinExistence type="predicted"/>
<dbReference type="Gene3D" id="3.40.50.300">
    <property type="entry name" value="P-loop containing nucleotide triphosphate hydrolases"/>
    <property type="match status" value="1"/>
</dbReference>
<dbReference type="PANTHER" id="PTHR32071">
    <property type="entry name" value="TRANSCRIPTIONAL REGULATORY PROTEIN"/>
    <property type="match status" value="1"/>
</dbReference>
<dbReference type="Gene3D" id="1.10.8.60">
    <property type="match status" value="1"/>
</dbReference>
<feature type="domain" description="Sigma-54 factor interaction" evidence="5">
    <location>
        <begin position="1"/>
        <end position="83"/>
    </location>
</feature>
<dbReference type="AlphaFoldDB" id="A0A644Z6I8"/>
<reference evidence="6" key="1">
    <citation type="submission" date="2019-08" db="EMBL/GenBank/DDBJ databases">
        <authorList>
            <person name="Kucharzyk K."/>
            <person name="Murdoch R.W."/>
            <person name="Higgins S."/>
            <person name="Loffler F."/>
        </authorList>
    </citation>
    <scope>NUCLEOTIDE SEQUENCE</scope>
</reference>
<evidence type="ECO:0000256" key="2">
    <source>
        <dbReference type="ARBA" id="ARBA00022840"/>
    </source>
</evidence>
<keyword evidence="3" id="KW-0805">Transcription regulation</keyword>